<evidence type="ECO:0000313" key="2">
    <source>
        <dbReference type="Proteomes" id="UP000616151"/>
    </source>
</evidence>
<protein>
    <submittedName>
        <fullName evidence="1">Spy/CpxP family protein refolding chaperone</fullName>
    </submittedName>
</protein>
<organism evidence="1 2">
    <name type="scientific">Taklimakanibacter albus</name>
    <dbReference type="NCBI Taxonomy" id="2800327"/>
    <lineage>
        <taxon>Bacteria</taxon>
        <taxon>Pseudomonadati</taxon>
        <taxon>Pseudomonadota</taxon>
        <taxon>Alphaproteobacteria</taxon>
        <taxon>Hyphomicrobiales</taxon>
        <taxon>Aestuariivirgaceae</taxon>
        <taxon>Taklimakanibacter</taxon>
    </lineage>
</organism>
<comment type="caution">
    <text evidence="1">The sequence shown here is derived from an EMBL/GenBank/DDBJ whole genome shotgun (WGS) entry which is preliminary data.</text>
</comment>
<name>A0ACC5RDN7_9HYPH</name>
<evidence type="ECO:0000313" key="1">
    <source>
        <dbReference type="EMBL" id="MBK1870732.1"/>
    </source>
</evidence>
<reference evidence="1" key="1">
    <citation type="submission" date="2021-01" db="EMBL/GenBank/DDBJ databases">
        <authorList>
            <person name="Sun Q."/>
        </authorList>
    </citation>
    <scope>NUCLEOTIDE SEQUENCE</scope>
    <source>
        <strain evidence="1">YIM B02566</strain>
    </source>
</reference>
<accession>A0ACC5RDN7</accession>
<dbReference type="EMBL" id="JAENHL010000008">
    <property type="protein sequence ID" value="MBK1870732.1"/>
    <property type="molecule type" value="Genomic_DNA"/>
</dbReference>
<sequence length="139" mass="15149">MTSAIRRRYLLQVAAGFLSLTVLPTIVLAQSELGSPERIRQVKAELGVKDTQAGPWSDYVAALETYRQAVRDVREAEIELMGGAHAIEGSDDAVLKDRQTARLLAKAALKTRYEAFYGALDPDQQQIADATLTAGECGR</sequence>
<dbReference type="Proteomes" id="UP000616151">
    <property type="component" value="Unassembled WGS sequence"/>
</dbReference>
<keyword evidence="2" id="KW-1185">Reference proteome</keyword>
<proteinExistence type="predicted"/>
<gene>
    <name evidence="1" type="ORF">JHL16_30480</name>
</gene>